<dbReference type="AlphaFoldDB" id="A0AAV7ND04"/>
<name>A0AAV7ND04_PLEWA</name>
<dbReference type="EMBL" id="JANPWB010000012">
    <property type="protein sequence ID" value="KAJ1113851.1"/>
    <property type="molecule type" value="Genomic_DNA"/>
</dbReference>
<keyword evidence="2" id="KW-1185">Reference proteome</keyword>
<sequence>MGTPSNLRVGYHPLEVDGNCDAICDRIRGRKWYCIPLRLANRKRTPLPICESEMHIASRKVHKALKVPLWRMQGEDPSDPVFKDRDQKVLDHYFTENWASVMVRGVEWDVMMVVLRQDCLKVSYGVKQQLSRSLNVLGKKLSELEDCVIERLQRLHY</sequence>
<evidence type="ECO:0000313" key="1">
    <source>
        <dbReference type="EMBL" id="KAJ1113851.1"/>
    </source>
</evidence>
<dbReference type="Proteomes" id="UP001066276">
    <property type="component" value="Chromosome 8"/>
</dbReference>
<proteinExistence type="predicted"/>
<protein>
    <submittedName>
        <fullName evidence="1">Uncharacterized protein</fullName>
    </submittedName>
</protein>
<reference evidence="1" key="1">
    <citation type="journal article" date="2022" name="bioRxiv">
        <title>Sequencing and chromosome-scale assembly of the giantPleurodeles waltlgenome.</title>
        <authorList>
            <person name="Brown T."/>
            <person name="Elewa A."/>
            <person name="Iarovenko S."/>
            <person name="Subramanian E."/>
            <person name="Araus A.J."/>
            <person name="Petzold A."/>
            <person name="Susuki M."/>
            <person name="Suzuki K.-i.T."/>
            <person name="Hayashi T."/>
            <person name="Toyoda A."/>
            <person name="Oliveira C."/>
            <person name="Osipova E."/>
            <person name="Leigh N.D."/>
            <person name="Simon A."/>
            <person name="Yun M.H."/>
        </authorList>
    </citation>
    <scope>NUCLEOTIDE SEQUENCE</scope>
    <source>
        <strain evidence="1">20211129_DDA</strain>
        <tissue evidence="1">Liver</tissue>
    </source>
</reference>
<accession>A0AAV7ND04</accession>
<evidence type="ECO:0000313" key="2">
    <source>
        <dbReference type="Proteomes" id="UP001066276"/>
    </source>
</evidence>
<comment type="caution">
    <text evidence="1">The sequence shown here is derived from an EMBL/GenBank/DDBJ whole genome shotgun (WGS) entry which is preliminary data.</text>
</comment>
<organism evidence="1 2">
    <name type="scientific">Pleurodeles waltl</name>
    <name type="common">Iberian ribbed newt</name>
    <dbReference type="NCBI Taxonomy" id="8319"/>
    <lineage>
        <taxon>Eukaryota</taxon>
        <taxon>Metazoa</taxon>
        <taxon>Chordata</taxon>
        <taxon>Craniata</taxon>
        <taxon>Vertebrata</taxon>
        <taxon>Euteleostomi</taxon>
        <taxon>Amphibia</taxon>
        <taxon>Batrachia</taxon>
        <taxon>Caudata</taxon>
        <taxon>Salamandroidea</taxon>
        <taxon>Salamandridae</taxon>
        <taxon>Pleurodelinae</taxon>
        <taxon>Pleurodeles</taxon>
    </lineage>
</organism>
<gene>
    <name evidence="1" type="ORF">NDU88_002092</name>
</gene>